<dbReference type="SUPFAM" id="SSF53448">
    <property type="entry name" value="Nucleotide-diphospho-sugar transferases"/>
    <property type="match status" value="1"/>
</dbReference>
<sequence>MKISIITVVYNNHKTIKTAIDSVLGQHYQNIEYIIIDGNSTDGTTDFIYSYGDSISKVISEPDKGIYDAMNKGIALCTGEVIGILNSDDVYAHRNVLSEVMKQFTEDAALDLVYGDLVYVKNNDLDQVVRTWISKPYYPKFFEDGHVPPHPSLFIKRSVYQKVGLFNLEMRLAADYEFMLRLFKLHQYKSKYLNHLLVKMRLGGATNASIKNIVNGNLEILRAWKINHLKAPFLLMPRRIAKRLIQFAK</sequence>
<dbReference type="PANTHER" id="PTHR22916:SF3">
    <property type="entry name" value="UDP-GLCNAC:BETAGAL BETA-1,3-N-ACETYLGLUCOSAMINYLTRANSFERASE-LIKE PROTEIN 1"/>
    <property type="match status" value="1"/>
</dbReference>
<dbReference type="InterPro" id="IPR001173">
    <property type="entry name" value="Glyco_trans_2-like"/>
</dbReference>
<keyword evidence="2" id="KW-0808">Transferase</keyword>
<feature type="domain" description="Glycosyltransferase 2-like" evidence="1">
    <location>
        <begin position="4"/>
        <end position="132"/>
    </location>
</feature>
<evidence type="ECO:0000313" key="3">
    <source>
        <dbReference type="Proteomes" id="UP000487757"/>
    </source>
</evidence>
<comment type="caution">
    <text evidence="2">The sequence shown here is derived from an EMBL/GenBank/DDBJ whole genome shotgun (WGS) entry which is preliminary data.</text>
</comment>
<dbReference type="CDD" id="cd06433">
    <property type="entry name" value="GT_2_WfgS_like"/>
    <property type="match status" value="1"/>
</dbReference>
<evidence type="ECO:0000259" key="1">
    <source>
        <dbReference type="Pfam" id="PF00535"/>
    </source>
</evidence>
<dbReference type="OrthoDB" id="9788101at2"/>
<dbReference type="PANTHER" id="PTHR22916">
    <property type="entry name" value="GLYCOSYLTRANSFERASE"/>
    <property type="match status" value="1"/>
</dbReference>
<accession>A0A7K0FYM8</accession>
<reference evidence="2 3" key="1">
    <citation type="submission" date="2019-11" db="EMBL/GenBank/DDBJ databases">
        <title>Pedobacter petrophilus genome.</title>
        <authorList>
            <person name="Feldbauer M.J."/>
            <person name="Newman J.D."/>
        </authorList>
    </citation>
    <scope>NUCLEOTIDE SEQUENCE [LARGE SCALE GENOMIC DNA]</scope>
    <source>
        <strain evidence="2 3">LMG 29686</strain>
    </source>
</reference>
<dbReference type="InterPro" id="IPR029044">
    <property type="entry name" value="Nucleotide-diphossugar_trans"/>
</dbReference>
<gene>
    <name evidence="2" type="ORF">GJU39_11400</name>
</gene>
<keyword evidence="3" id="KW-1185">Reference proteome</keyword>
<dbReference type="Pfam" id="PF00535">
    <property type="entry name" value="Glycos_transf_2"/>
    <property type="match status" value="1"/>
</dbReference>
<dbReference type="EMBL" id="WKKH01000015">
    <property type="protein sequence ID" value="MRX76693.1"/>
    <property type="molecule type" value="Genomic_DNA"/>
</dbReference>
<dbReference type="Gene3D" id="3.90.550.10">
    <property type="entry name" value="Spore Coat Polysaccharide Biosynthesis Protein SpsA, Chain A"/>
    <property type="match status" value="1"/>
</dbReference>
<protein>
    <submittedName>
        <fullName evidence="2">Glycosyltransferase</fullName>
    </submittedName>
</protein>
<organism evidence="2 3">
    <name type="scientific">Pedobacter petrophilus</name>
    <dbReference type="NCBI Taxonomy" id="1908241"/>
    <lineage>
        <taxon>Bacteria</taxon>
        <taxon>Pseudomonadati</taxon>
        <taxon>Bacteroidota</taxon>
        <taxon>Sphingobacteriia</taxon>
        <taxon>Sphingobacteriales</taxon>
        <taxon>Sphingobacteriaceae</taxon>
        <taxon>Pedobacter</taxon>
    </lineage>
</organism>
<dbReference type="RefSeq" id="WP_154280926.1">
    <property type="nucleotide sequence ID" value="NZ_JBHUJQ010000001.1"/>
</dbReference>
<dbReference type="AlphaFoldDB" id="A0A7K0FYM8"/>
<dbReference type="Proteomes" id="UP000487757">
    <property type="component" value="Unassembled WGS sequence"/>
</dbReference>
<evidence type="ECO:0000313" key="2">
    <source>
        <dbReference type="EMBL" id="MRX76693.1"/>
    </source>
</evidence>
<dbReference type="GO" id="GO:0016758">
    <property type="term" value="F:hexosyltransferase activity"/>
    <property type="evidence" value="ECO:0007669"/>
    <property type="project" value="UniProtKB-ARBA"/>
</dbReference>
<name>A0A7K0FYM8_9SPHI</name>
<proteinExistence type="predicted"/>